<comment type="caution">
    <text evidence="1">The sequence shown here is derived from an EMBL/GenBank/DDBJ whole genome shotgun (WGS) entry which is preliminary data.</text>
</comment>
<accession>H3S9D5</accession>
<name>H3S9D5_9BACL</name>
<organism evidence="1 2">
    <name type="scientific">Paenibacillus dendritiformis C454</name>
    <dbReference type="NCBI Taxonomy" id="1131935"/>
    <lineage>
        <taxon>Bacteria</taxon>
        <taxon>Bacillati</taxon>
        <taxon>Bacillota</taxon>
        <taxon>Bacilli</taxon>
        <taxon>Bacillales</taxon>
        <taxon>Paenibacillaceae</taxon>
        <taxon>Paenibacillus</taxon>
    </lineage>
</organism>
<proteinExistence type="predicted"/>
<dbReference type="Proteomes" id="UP000003900">
    <property type="component" value="Unassembled WGS sequence"/>
</dbReference>
<sequence length="53" mass="6253">MLRNHGQTEDDRNRKTVADYLDQTYPSGKVTIRQSGRYGKVLIRLQEQNMNTR</sequence>
<dbReference type="PATRIC" id="fig|1131935.3.peg.130"/>
<dbReference type="EMBL" id="AHKH01000001">
    <property type="protein sequence ID" value="EHQ64383.1"/>
    <property type="molecule type" value="Genomic_DNA"/>
</dbReference>
<evidence type="ECO:0000313" key="2">
    <source>
        <dbReference type="Proteomes" id="UP000003900"/>
    </source>
</evidence>
<dbReference type="STRING" id="1131935.PDENDC454_00675"/>
<dbReference type="AlphaFoldDB" id="H3S9D5"/>
<protein>
    <submittedName>
        <fullName evidence="1">Uncharacterized protein</fullName>
    </submittedName>
</protein>
<reference evidence="1 2" key="1">
    <citation type="journal article" date="2012" name="J. Bacteriol.">
        <title>Genome Sequence of the Pattern-Forming Social Bacterium Paenibacillus dendritiformis C454 Chiral Morphotype.</title>
        <authorList>
            <person name="Sirota-Madi A."/>
            <person name="Olender T."/>
            <person name="Helman Y."/>
            <person name="Brainis I."/>
            <person name="Finkelshtein A."/>
            <person name="Roth D."/>
            <person name="Hagai E."/>
            <person name="Leshkowitz D."/>
            <person name="Brodsky L."/>
            <person name="Galatenko V."/>
            <person name="Nikolaev V."/>
            <person name="Gutnick D.L."/>
            <person name="Lancet D."/>
            <person name="Ben-Jacob E."/>
        </authorList>
    </citation>
    <scope>NUCLEOTIDE SEQUENCE [LARGE SCALE GENOMIC DNA]</scope>
    <source>
        <strain evidence="1 2">C454</strain>
    </source>
</reference>
<evidence type="ECO:0000313" key="1">
    <source>
        <dbReference type="EMBL" id="EHQ64383.1"/>
    </source>
</evidence>
<gene>
    <name evidence="1" type="ORF">PDENDC454_00675</name>
</gene>
<keyword evidence="2" id="KW-1185">Reference proteome</keyword>